<dbReference type="GO" id="GO:0005737">
    <property type="term" value="C:cytoplasm"/>
    <property type="evidence" value="ECO:0007669"/>
    <property type="project" value="TreeGrafter"/>
</dbReference>
<evidence type="ECO:0000256" key="1">
    <source>
        <dbReference type="ARBA" id="ARBA00009394"/>
    </source>
</evidence>
<dbReference type="PANTHER" id="PTHR22959:SF0">
    <property type="entry name" value="PARTNER OF Y14 AND MAGO"/>
    <property type="match status" value="1"/>
</dbReference>
<dbReference type="GO" id="GO:0003723">
    <property type="term" value="F:RNA binding"/>
    <property type="evidence" value="ECO:0007669"/>
    <property type="project" value="TreeGrafter"/>
</dbReference>
<evidence type="ECO:0000313" key="5">
    <source>
        <dbReference type="EMBL" id="KAJ6644492.1"/>
    </source>
</evidence>
<reference evidence="5" key="1">
    <citation type="submission" date="2022-07" db="EMBL/GenBank/DDBJ databases">
        <authorList>
            <person name="Trinca V."/>
            <person name="Uliana J.V.C."/>
            <person name="Torres T.T."/>
            <person name="Ward R.J."/>
            <person name="Monesi N."/>
        </authorList>
    </citation>
    <scope>NUCLEOTIDE SEQUENCE</scope>
    <source>
        <strain evidence="5">HSMRA1968</strain>
        <tissue evidence="5">Whole embryos</tissue>
    </source>
</reference>
<comment type="caution">
    <text evidence="5">The sequence shown here is derived from an EMBL/GenBank/DDBJ whole genome shotgun (WGS) entry which is preliminary data.</text>
</comment>
<keyword evidence="6" id="KW-1185">Reference proteome</keyword>
<dbReference type="EMBL" id="WJQU01000002">
    <property type="protein sequence ID" value="KAJ6644492.1"/>
    <property type="molecule type" value="Genomic_DNA"/>
</dbReference>
<dbReference type="InterPro" id="IPR015362">
    <property type="entry name" value="WIBG_mago-bd"/>
</dbReference>
<name>A0A9Q0N7C4_9DIPT</name>
<feature type="region of interest" description="Disordered" evidence="3">
    <location>
        <begin position="53"/>
        <end position="93"/>
    </location>
</feature>
<sequence length="171" mass="19411">MTTYLRDSEGKFIPASQRPDGTWRKARRVKDGYVPQEEVPLYESKGKKFTKKPNIPVGMCPIMAEEERDKEKKNTKSEPKQGTSASASNDSSVMRLCDGVANVELSSPEDLQKQVKKLRKKIREIDLIEEKLKSGELKAPEQDQLDKVARKSEILSNIELLESKLKSLYSI</sequence>
<accession>A0A9Q0N7C4</accession>
<feature type="compositionally biased region" description="Polar residues" evidence="3">
    <location>
        <begin position="80"/>
        <end position="92"/>
    </location>
</feature>
<feature type="compositionally biased region" description="Basic and acidic residues" evidence="3">
    <location>
        <begin position="1"/>
        <end position="10"/>
    </location>
</feature>
<gene>
    <name evidence="5" type="primary">Pym</name>
    <name evidence="5" type="ORF">Bhyg_09461</name>
</gene>
<evidence type="ECO:0000259" key="4">
    <source>
        <dbReference type="SMART" id="SM01273"/>
    </source>
</evidence>
<dbReference type="Pfam" id="PF09282">
    <property type="entry name" value="Mago-bind"/>
    <property type="match status" value="1"/>
</dbReference>
<evidence type="ECO:0000256" key="3">
    <source>
        <dbReference type="SAM" id="MobiDB-lite"/>
    </source>
</evidence>
<dbReference type="GO" id="GO:1903259">
    <property type="term" value="P:exon-exon junction complex disassembly"/>
    <property type="evidence" value="ECO:0007669"/>
    <property type="project" value="InterPro"/>
</dbReference>
<protein>
    <recommendedName>
        <fullName evidence="2">Partner of Y14 and mago</fullName>
    </recommendedName>
</protein>
<feature type="region of interest" description="Disordered" evidence="3">
    <location>
        <begin position="1"/>
        <end position="22"/>
    </location>
</feature>
<dbReference type="SUPFAM" id="SSF101931">
    <property type="entry name" value="Pym (Within the bgcn gene intron protein, WIBG), N-terminal domain"/>
    <property type="match status" value="1"/>
</dbReference>
<dbReference type="AlphaFoldDB" id="A0A9Q0N7C4"/>
<evidence type="ECO:0000313" key="6">
    <source>
        <dbReference type="Proteomes" id="UP001151699"/>
    </source>
</evidence>
<dbReference type="OrthoDB" id="21625at2759"/>
<dbReference type="Proteomes" id="UP001151699">
    <property type="component" value="Chromosome B"/>
</dbReference>
<organism evidence="5 6">
    <name type="scientific">Pseudolycoriella hygida</name>
    <dbReference type="NCBI Taxonomy" id="35572"/>
    <lineage>
        <taxon>Eukaryota</taxon>
        <taxon>Metazoa</taxon>
        <taxon>Ecdysozoa</taxon>
        <taxon>Arthropoda</taxon>
        <taxon>Hexapoda</taxon>
        <taxon>Insecta</taxon>
        <taxon>Pterygota</taxon>
        <taxon>Neoptera</taxon>
        <taxon>Endopterygota</taxon>
        <taxon>Diptera</taxon>
        <taxon>Nematocera</taxon>
        <taxon>Sciaroidea</taxon>
        <taxon>Sciaridae</taxon>
        <taxon>Pseudolycoriella</taxon>
    </lineage>
</organism>
<dbReference type="GO" id="GO:0035145">
    <property type="term" value="C:exon-exon junction complex"/>
    <property type="evidence" value="ECO:0007669"/>
    <property type="project" value="TreeGrafter"/>
</dbReference>
<dbReference type="InterPro" id="IPR036348">
    <property type="entry name" value="WIBG_N_sf"/>
</dbReference>
<feature type="domain" description="WIBG Mago-binding" evidence="4">
    <location>
        <begin position="9"/>
        <end position="35"/>
    </location>
</feature>
<dbReference type="InterPro" id="IPR039333">
    <property type="entry name" value="PYM1"/>
</dbReference>
<dbReference type="PANTHER" id="PTHR22959">
    <property type="entry name" value="PYM PROTEIN"/>
    <property type="match status" value="1"/>
</dbReference>
<evidence type="ECO:0000256" key="2">
    <source>
        <dbReference type="ARBA" id="ARBA00018898"/>
    </source>
</evidence>
<dbReference type="SMART" id="SM01273">
    <property type="entry name" value="Mago-bind"/>
    <property type="match status" value="1"/>
</dbReference>
<comment type="similarity">
    <text evidence="1">Belongs to the pym family.</text>
</comment>
<proteinExistence type="inferred from homology"/>
<feature type="compositionally biased region" description="Basic and acidic residues" evidence="3">
    <location>
        <begin position="65"/>
        <end position="79"/>
    </location>
</feature>